<name>A0A9J6H1E4_HAELO</name>
<dbReference type="OrthoDB" id="6515627at2759"/>
<gene>
    <name evidence="2" type="ORF">HPB48_017764</name>
</gene>
<dbReference type="EMBL" id="JABSTR010000011">
    <property type="protein sequence ID" value="KAH9380848.1"/>
    <property type="molecule type" value="Genomic_DNA"/>
</dbReference>
<evidence type="ECO:0000313" key="3">
    <source>
        <dbReference type="Proteomes" id="UP000821853"/>
    </source>
</evidence>
<evidence type="ECO:0000256" key="1">
    <source>
        <dbReference type="SAM" id="Phobius"/>
    </source>
</evidence>
<organism evidence="2 3">
    <name type="scientific">Haemaphysalis longicornis</name>
    <name type="common">Bush tick</name>
    <dbReference type="NCBI Taxonomy" id="44386"/>
    <lineage>
        <taxon>Eukaryota</taxon>
        <taxon>Metazoa</taxon>
        <taxon>Ecdysozoa</taxon>
        <taxon>Arthropoda</taxon>
        <taxon>Chelicerata</taxon>
        <taxon>Arachnida</taxon>
        <taxon>Acari</taxon>
        <taxon>Parasitiformes</taxon>
        <taxon>Ixodida</taxon>
        <taxon>Ixodoidea</taxon>
        <taxon>Ixodidae</taxon>
        <taxon>Haemaphysalinae</taxon>
        <taxon>Haemaphysalis</taxon>
    </lineage>
</organism>
<accession>A0A9J6H1E4</accession>
<comment type="caution">
    <text evidence="2">The sequence shown here is derived from an EMBL/GenBank/DDBJ whole genome shotgun (WGS) entry which is preliminary data.</text>
</comment>
<sequence length="389" mass="38666">MTREKNTRASGTGTAARITKCLHPPLAKPKPHSGRFDRIRLRHAFCIIKVALLALHSVLLWGAVSAGGLHPHTEGFSHSISHPDGSQHHSTFIRHNTDVVPRDHDSGVYDANSGHVVSVHSTGAHGPAYGSSHVVASRPYGAYASGAYLGGGGYLAGGYAPAAYATGGYLAGGYAPGAYATGGYLAGGYAAPAVSVAAAPAVSVAAAPAVSVAAPVGAAVFGQGASLVHGHTLGGFGYGGGLGLSYGRGVGYGLGYGATAVGLGGAYGVGLGAGYGVSTYGAGYGLGGALGGYGYGLPTSRTVVQRGPYIGNRILPTAFGDVHAPHHEFHHHEHHTVHPVGGTSFVAAAAPAVSTAVVQPAGQFLAAVGGGVHHKVVGPDGTILGSFKK</sequence>
<proteinExistence type="predicted"/>
<dbReference type="OMA" id="EHHTVHP"/>
<keyword evidence="1" id="KW-1133">Transmembrane helix</keyword>
<dbReference type="AlphaFoldDB" id="A0A9J6H1E4"/>
<dbReference type="Proteomes" id="UP000821853">
    <property type="component" value="Chromosome 9"/>
</dbReference>
<dbReference type="VEuPathDB" id="VectorBase:HLOH_050933"/>
<evidence type="ECO:0008006" key="4">
    <source>
        <dbReference type="Google" id="ProtNLM"/>
    </source>
</evidence>
<protein>
    <recommendedName>
        <fullName evidence="4">Cuticle protein</fullName>
    </recommendedName>
</protein>
<feature type="transmembrane region" description="Helical" evidence="1">
    <location>
        <begin position="44"/>
        <end position="64"/>
    </location>
</feature>
<keyword evidence="3" id="KW-1185">Reference proteome</keyword>
<reference evidence="2 3" key="1">
    <citation type="journal article" date="2020" name="Cell">
        <title>Large-Scale Comparative Analyses of Tick Genomes Elucidate Their Genetic Diversity and Vector Capacities.</title>
        <authorList>
            <consortium name="Tick Genome and Microbiome Consortium (TIGMIC)"/>
            <person name="Jia N."/>
            <person name="Wang J."/>
            <person name="Shi W."/>
            <person name="Du L."/>
            <person name="Sun Y."/>
            <person name="Zhan W."/>
            <person name="Jiang J.F."/>
            <person name="Wang Q."/>
            <person name="Zhang B."/>
            <person name="Ji P."/>
            <person name="Bell-Sakyi L."/>
            <person name="Cui X.M."/>
            <person name="Yuan T.T."/>
            <person name="Jiang B.G."/>
            <person name="Yang W.F."/>
            <person name="Lam T.T."/>
            <person name="Chang Q.C."/>
            <person name="Ding S.J."/>
            <person name="Wang X.J."/>
            <person name="Zhu J.G."/>
            <person name="Ruan X.D."/>
            <person name="Zhao L."/>
            <person name="Wei J.T."/>
            <person name="Ye R.Z."/>
            <person name="Que T.C."/>
            <person name="Du C.H."/>
            <person name="Zhou Y.H."/>
            <person name="Cheng J.X."/>
            <person name="Dai P.F."/>
            <person name="Guo W.B."/>
            <person name="Han X.H."/>
            <person name="Huang E.J."/>
            <person name="Li L.F."/>
            <person name="Wei W."/>
            <person name="Gao Y.C."/>
            <person name="Liu J.Z."/>
            <person name="Shao H.Z."/>
            <person name="Wang X."/>
            <person name="Wang C.C."/>
            <person name="Yang T.C."/>
            <person name="Huo Q.B."/>
            <person name="Li W."/>
            <person name="Chen H.Y."/>
            <person name="Chen S.E."/>
            <person name="Zhou L.G."/>
            <person name="Ni X.B."/>
            <person name="Tian J.H."/>
            <person name="Sheng Y."/>
            <person name="Liu T."/>
            <person name="Pan Y.S."/>
            <person name="Xia L.Y."/>
            <person name="Li J."/>
            <person name="Zhao F."/>
            <person name="Cao W.C."/>
        </authorList>
    </citation>
    <scope>NUCLEOTIDE SEQUENCE [LARGE SCALE GENOMIC DNA]</scope>
    <source>
        <strain evidence="2">HaeL-2018</strain>
    </source>
</reference>
<evidence type="ECO:0000313" key="2">
    <source>
        <dbReference type="EMBL" id="KAH9380848.1"/>
    </source>
</evidence>
<keyword evidence="1" id="KW-0472">Membrane</keyword>
<keyword evidence="1" id="KW-0812">Transmembrane</keyword>